<evidence type="ECO:0000256" key="2">
    <source>
        <dbReference type="ARBA" id="ARBA00023012"/>
    </source>
</evidence>
<dbReference type="Gene3D" id="1.10.10.10">
    <property type="entry name" value="Winged helix-like DNA-binding domain superfamily/Winged helix DNA-binding domain"/>
    <property type="match status" value="1"/>
</dbReference>
<dbReference type="PROSITE" id="PS51755">
    <property type="entry name" value="OMPR_PHOB"/>
    <property type="match status" value="1"/>
</dbReference>
<feature type="domain" description="Response regulatory" evidence="8">
    <location>
        <begin position="2"/>
        <end position="116"/>
    </location>
</feature>
<feature type="domain" description="OmpR/PhoB-type" evidence="9">
    <location>
        <begin position="123"/>
        <end position="217"/>
    </location>
</feature>
<keyword evidence="11" id="KW-1185">Reference proteome</keyword>
<dbReference type="PROSITE" id="PS50110">
    <property type="entry name" value="RESPONSE_REGULATORY"/>
    <property type="match status" value="1"/>
</dbReference>
<evidence type="ECO:0000256" key="7">
    <source>
        <dbReference type="PROSITE-ProRule" id="PRU01091"/>
    </source>
</evidence>
<dbReference type="GO" id="GO:0032993">
    <property type="term" value="C:protein-DNA complex"/>
    <property type="evidence" value="ECO:0007669"/>
    <property type="project" value="TreeGrafter"/>
</dbReference>
<dbReference type="InterPro" id="IPR001867">
    <property type="entry name" value="OmpR/PhoB-type_DNA-bd"/>
</dbReference>
<dbReference type="Pfam" id="PF00486">
    <property type="entry name" value="Trans_reg_C"/>
    <property type="match status" value="1"/>
</dbReference>
<dbReference type="InterPro" id="IPR011006">
    <property type="entry name" value="CheY-like_superfamily"/>
</dbReference>
<evidence type="ECO:0000256" key="5">
    <source>
        <dbReference type="ARBA" id="ARBA00023163"/>
    </source>
</evidence>
<dbReference type="GO" id="GO:0006355">
    <property type="term" value="P:regulation of DNA-templated transcription"/>
    <property type="evidence" value="ECO:0007669"/>
    <property type="project" value="InterPro"/>
</dbReference>
<evidence type="ECO:0000259" key="9">
    <source>
        <dbReference type="PROSITE" id="PS51755"/>
    </source>
</evidence>
<evidence type="ECO:0000259" key="8">
    <source>
        <dbReference type="PROSITE" id="PS50110"/>
    </source>
</evidence>
<dbReference type="PANTHER" id="PTHR48111">
    <property type="entry name" value="REGULATOR OF RPOS"/>
    <property type="match status" value="1"/>
</dbReference>
<evidence type="ECO:0000256" key="3">
    <source>
        <dbReference type="ARBA" id="ARBA00023015"/>
    </source>
</evidence>
<dbReference type="EMBL" id="PDKN01000009">
    <property type="protein sequence ID" value="RXJ54587.1"/>
    <property type="molecule type" value="Genomic_DNA"/>
</dbReference>
<reference evidence="10 11" key="1">
    <citation type="submission" date="2017-10" db="EMBL/GenBank/DDBJ databases">
        <title>Genomics of the genus Arcobacter.</title>
        <authorList>
            <person name="Perez-Cataluna A."/>
            <person name="Figueras M.J."/>
        </authorList>
    </citation>
    <scope>NUCLEOTIDE SEQUENCE [LARGE SCALE GENOMIC DNA]</scope>
    <source>
        <strain evidence="10 11">CECT 8987</strain>
    </source>
</reference>
<keyword evidence="4 7" id="KW-0238">DNA-binding</keyword>
<dbReference type="InterPro" id="IPR039420">
    <property type="entry name" value="WalR-like"/>
</dbReference>
<name>A0A4Q0XQL4_9BACT</name>
<dbReference type="AlphaFoldDB" id="A0A4Q0XQL4"/>
<organism evidence="10 11">
    <name type="scientific">Candidatus Marinarcus aquaticus</name>
    <dbReference type="NCBI Taxonomy" id="2044504"/>
    <lineage>
        <taxon>Bacteria</taxon>
        <taxon>Pseudomonadati</taxon>
        <taxon>Campylobacterota</taxon>
        <taxon>Epsilonproteobacteria</taxon>
        <taxon>Campylobacterales</taxon>
        <taxon>Arcobacteraceae</taxon>
        <taxon>Candidatus Marinarcus</taxon>
    </lineage>
</organism>
<dbReference type="OrthoDB" id="8912111at2"/>
<dbReference type="Pfam" id="PF00072">
    <property type="entry name" value="Response_reg"/>
    <property type="match status" value="1"/>
</dbReference>
<gene>
    <name evidence="10" type="ORF">CRV04_11160</name>
</gene>
<comment type="caution">
    <text evidence="10">The sequence shown here is derived from an EMBL/GenBank/DDBJ whole genome shotgun (WGS) entry which is preliminary data.</text>
</comment>
<keyword evidence="5" id="KW-0804">Transcription</keyword>
<feature type="modified residue" description="4-aspartylphosphate" evidence="6">
    <location>
        <position position="51"/>
    </location>
</feature>
<dbReference type="SUPFAM" id="SSF52172">
    <property type="entry name" value="CheY-like"/>
    <property type="match status" value="1"/>
</dbReference>
<accession>A0A4Q0XQL4</accession>
<feature type="DNA-binding region" description="OmpR/PhoB-type" evidence="7">
    <location>
        <begin position="123"/>
        <end position="217"/>
    </location>
</feature>
<dbReference type="Gene3D" id="3.40.50.2300">
    <property type="match status" value="1"/>
</dbReference>
<proteinExistence type="predicted"/>
<dbReference type="InterPro" id="IPR036388">
    <property type="entry name" value="WH-like_DNA-bd_sf"/>
</dbReference>
<dbReference type="PANTHER" id="PTHR48111:SF21">
    <property type="entry name" value="DNA-BINDING DUAL MASTER TRANSCRIPTIONAL REGULATOR RPAA"/>
    <property type="match status" value="1"/>
</dbReference>
<dbReference type="SMART" id="SM00448">
    <property type="entry name" value="REC"/>
    <property type="match status" value="1"/>
</dbReference>
<keyword evidence="2" id="KW-0902">Two-component regulatory system</keyword>
<keyword evidence="3" id="KW-0805">Transcription regulation</keyword>
<sequence length="221" mass="25624">MKMLLLEDDTMLGEAITKYIESTGHVVKLVKNGNDALALIGVEKFDLLIFDITVPGMDGLTLLETIHNNKIRIPTIFISALIDIEDISRAFDLGCFDYLKKPFHLKELTLRIDKLLQIRQGPQAHKRLSKSYSFDSDTLTLLFNNEPQILHKRQLQIIELLSQNRSRVVNYDMFREYVWNDDEIDNATIRAEVNRVKKSLREDFIINIRSIGYMIERPTSL</sequence>
<dbReference type="SMART" id="SM00862">
    <property type="entry name" value="Trans_reg_C"/>
    <property type="match status" value="1"/>
</dbReference>
<keyword evidence="1 6" id="KW-0597">Phosphoprotein</keyword>
<evidence type="ECO:0000313" key="10">
    <source>
        <dbReference type="EMBL" id="RXJ54587.1"/>
    </source>
</evidence>
<protein>
    <submittedName>
        <fullName evidence="10">DNA-binding response regulator</fullName>
    </submittedName>
</protein>
<dbReference type="RefSeq" id="WP_128996934.1">
    <property type="nucleotide sequence ID" value="NZ_PDKN01000009.1"/>
</dbReference>
<dbReference type="GO" id="GO:0000976">
    <property type="term" value="F:transcription cis-regulatory region binding"/>
    <property type="evidence" value="ECO:0007669"/>
    <property type="project" value="TreeGrafter"/>
</dbReference>
<evidence type="ECO:0000256" key="4">
    <source>
        <dbReference type="ARBA" id="ARBA00023125"/>
    </source>
</evidence>
<dbReference type="GO" id="GO:0000156">
    <property type="term" value="F:phosphorelay response regulator activity"/>
    <property type="evidence" value="ECO:0007669"/>
    <property type="project" value="TreeGrafter"/>
</dbReference>
<evidence type="ECO:0000256" key="6">
    <source>
        <dbReference type="PROSITE-ProRule" id="PRU00169"/>
    </source>
</evidence>
<dbReference type="GO" id="GO:0005829">
    <property type="term" value="C:cytosol"/>
    <property type="evidence" value="ECO:0007669"/>
    <property type="project" value="TreeGrafter"/>
</dbReference>
<evidence type="ECO:0000313" key="11">
    <source>
        <dbReference type="Proteomes" id="UP000290657"/>
    </source>
</evidence>
<evidence type="ECO:0000256" key="1">
    <source>
        <dbReference type="ARBA" id="ARBA00022553"/>
    </source>
</evidence>
<dbReference type="Proteomes" id="UP000290657">
    <property type="component" value="Unassembled WGS sequence"/>
</dbReference>
<dbReference type="InterPro" id="IPR001789">
    <property type="entry name" value="Sig_transdc_resp-reg_receiver"/>
</dbReference>